<comment type="similarity">
    <text evidence="1">Belongs to the WD repeat ESC family.</text>
</comment>
<feature type="compositionally biased region" description="Basic and acidic residues" evidence="7">
    <location>
        <begin position="378"/>
        <end position="388"/>
    </location>
</feature>
<feature type="compositionally biased region" description="Polar residues" evidence="7">
    <location>
        <begin position="282"/>
        <end position="295"/>
    </location>
</feature>
<evidence type="ECO:0000256" key="1">
    <source>
        <dbReference type="ARBA" id="ARBA00008075"/>
    </source>
</evidence>
<feature type="compositionally biased region" description="Pro residues" evidence="7">
    <location>
        <begin position="269"/>
        <end position="280"/>
    </location>
</feature>
<reference evidence="8 9" key="1">
    <citation type="journal article" date="2018" name="Sci. Rep.">
        <title>Comparative genomics provides insights into the lifestyle and reveals functional heterogeneity of dark septate endophytic fungi.</title>
        <authorList>
            <person name="Knapp D.G."/>
            <person name="Nemeth J.B."/>
            <person name="Barry K."/>
            <person name="Hainaut M."/>
            <person name="Henrissat B."/>
            <person name="Johnson J."/>
            <person name="Kuo A."/>
            <person name="Lim J.H.P."/>
            <person name="Lipzen A."/>
            <person name="Nolan M."/>
            <person name="Ohm R.A."/>
            <person name="Tamas L."/>
            <person name="Grigoriev I.V."/>
            <person name="Spatafora J.W."/>
            <person name="Nagy L.G."/>
            <person name="Kovacs G.M."/>
        </authorList>
    </citation>
    <scope>NUCLEOTIDE SEQUENCE [LARGE SCALE GENOMIC DNA]</scope>
    <source>
        <strain evidence="8 9">DSE2036</strain>
    </source>
</reference>
<feature type="repeat" description="WD" evidence="6">
    <location>
        <begin position="173"/>
        <end position="204"/>
    </location>
</feature>
<feature type="compositionally biased region" description="Low complexity" evidence="7">
    <location>
        <begin position="366"/>
        <end position="377"/>
    </location>
</feature>
<sequence>MHDPDELPSLRATLRLQGNKFLENNEWFDVRFYPYTQPGEDPVFVAVGGRFAVVCRCIQDASSSIEILREFSDDMTHHSNEWEGSYNSVEWSQARNGDPLLCISGESSRINVLNVTTGKLVTTLIGHGFSVNDLAVSPVDPTILASCSMDHAVRIWSLDPAHAKQPTAAICYGQGHQEQVLTLAYHRTGKYLLSAGIDTRVNLWMIPDDLKSHLGTDKPAIIHYPHFATTEVHNDIIDCVRWYNDYILSQAREERTIQLWKIDNFNSNRPPPNPAPPPLPTTVDSHSKVTVPTSSISGTRSAWGGRFQRLLQFEVPNLETFFVRFSLFHELGAHPVLAAGNERSKVFFWDLQRLEGLGIGEDESENTNSTTAANATTKKSELPRHVRDASTASVASGHSSTSASKTNARLAKSVKKGPTYKYGIGSPYQFLPAHKSIELPNYNSLYRHFAWSRDGQWCVGVGSHGVITIMQRWKDGVPPLEKEAGT</sequence>
<dbReference type="AlphaFoldDB" id="A0A2V1E238"/>
<evidence type="ECO:0000313" key="8">
    <source>
        <dbReference type="EMBL" id="PVI04491.1"/>
    </source>
</evidence>
<accession>A0A2V1E238</accession>
<organism evidence="8 9">
    <name type="scientific">Periconia macrospinosa</name>
    <dbReference type="NCBI Taxonomy" id="97972"/>
    <lineage>
        <taxon>Eukaryota</taxon>
        <taxon>Fungi</taxon>
        <taxon>Dikarya</taxon>
        <taxon>Ascomycota</taxon>
        <taxon>Pezizomycotina</taxon>
        <taxon>Dothideomycetes</taxon>
        <taxon>Pleosporomycetidae</taxon>
        <taxon>Pleosporales</taxon>
        <taxon>Massarineae</taxon>
        <taxon>Periconiaceae</taxon>
        <taxon>Periconia</taxon>
    </lineage>
</organism>
<dbReference type="SMART" id="SM00320">
    <property type="entry name" value="WD40"/>
    <property type="match status" value="3"/>
</dbReference>
<dbReference type="InterPro" id="IPR015943">
    <property type="entry name" value="WD40/YVTN_repeat-like_dom_sf"/>
</dbReference>
<evidence type="ECO:0000256" key="6">
    <source>
        <dbReference type="PROSITE-ProRule" id="PRU00221"/>
    </source>
</evidence>
<dbReference type="OrthoDB" id="7318948at2759"/>
<gene>
    <name evidence="8" type="ORF">DM02DRAFT_651651</name>
</gene>
<name>A0A2V1E238_9PLEO</name>
<evidence type="ECO:0000256" key="4">
    <source>
        <dbReference type="ARBA" id="ARBA00023015"/>
    </source>
</evidence>
<evidence type="ECO:0000256" key="2">
    <source>
        <dbReference type="ARBA" id="ARBA00022574"/>
    </source>
</evidence>
<dbReference type="Pfam" id="PF00400">
    <property type="entry name" value="WD40"/>
    <property type="match status" value="2"/>
</dbReference>
<evidence type="ECO:0000313" key="9">
    <source>
        <dbReference type="Proteomes" id="UP000244855"/>
    </source>
</evidence>
<evidence type="ECO:0000256" key="7">
    <source>
        <dbReference type="SAM" id="MobiDB-lite"/>
    </source>
</evidence>
<dbReference type="EMBL" id="KZ805321">
    <property type="protein sequence ID" value="PVI04491.1"/>
    <property type="molecule type" value="Genomic_DNA"/>
</dbReference>
<dbReference type="PANTHER" id="PTHR10253">
    <property type="entry name" value="POLYCOMB PROTEIN"/>
    <property type="match status" value="1"/>
</dbReference>
<dbReference type="InterPro" id="IPR001680">
    <property type="entry name" value="WD40_rpt"/>
</dbReference>
<evidence type="ECO:0000256" key="5">
    <source>
        <dbReference type="ARBA" id="ARBA00023163"/>
    </source>
</evidence>
<keyword evidence="4" id="KW-0805">Transcription regulation</keyword>
<keyword evidence="3" id="KW-0677">Repeat</keyword>
<evidence type="ECO:0000256" key="3">
    <source>
        <dbReference type="ARBA" id="ARBA00022737"/>
    </source>
</evidence>
<dbReference type="InterPro" id="IPR051243">
    <property type="entry name" value="PcG_WD-repeat"/>
</dbReference>
<dbReference type="SUPFAM" id="SSF50978">
    <property type="entry name" value="WD40 repeat-like"/>
    <property type="match status" value="1"/>
</dbReference>
<feature type="repeat" description="WD" evidence="6">
    <location>
        <begin position="124"/>
        <end position="159"/>
    </location>
</feature>
<dbReference type="PROSITE" id="PS50294">
    <property type="entry name" value="WD_REPEATS_REGION"/>
    <property type="match status" value="2"/>
</dbReference>
<keyword evidence="9" id="KW-1185">Reference proteome</keyword>
<dbReference type="Gene3D" id="2.130.10.10">
    <property type="entry name" value="YVTN repeat-like/Quinoprotein amine dehydrogenase"/>
    <property type="match status" value="1"/>
</dbReference>
<dbReference type="STRING" id="97972.A0A2V1E238"/>
<protein>
    <submittedName>
        <fullName evidence="8">WD40 repeat-like protein</fullName>
    </submittedName>
</protein>
<feature type="region of interest" description="Disordered" evidence="7">
    <location>
        <begin position="360"/>
        <end position="409"/>
    </location>
</feature>
<keyword evidence="2 6" id="KW-0853">WD repeat</keyword>
<feature type="region of interest" description="Disordered" evidence="7">
    <location>
        <begin position="267"/>
        <end position="295"/>
    </location>
</feature>
<dbReference type="InterPro" id="IPR036322">
    <property type="entry name" value="WD40_repeat_dom_sf"/>
</dbReference>
<proteinExistence type="inferred from homology"/>
<feature type="compositionally biased region" description="Low complexity" evidence="7">
    <location>
        <begin position="389"/>
        <end position="406"/>
    </location>
</feature>
<dbReference type="PROSITE" id="PS50082">
    <property type="entry name" value="WD_REPEATS_2"/>
    <property type="match status" value="2"/>
</dbReference>
<dbReference type="Proteomes" id="UP000244855">
    <property type="component" value="Unassembled WGS sequence"/>
</dbReference>
<keyword evidence="5" id="KW-0804">Transcription</keyword>